<accession>A0A9W7GNP3</accession>
<gene>
    <name evidence="1" type="ORF">TrCOL_g12590</name>
</gene>
<name>A0A9W7GNP3_9STRA</name>
<evidence type="ECO:0000313" key="1">
    <source>
        <dbReference type="EMBL" id="GMI49021.1"/>
    </source>
</evidence>
<dbReference type="AlphaFoldDB" id="A0A9W7GNP3"/>
<organism evidence="1 2">
    <name type="scientific">Triparma columacea</name>
    <dbReference type="NCBI Taxonomy" id="722753"/>
    <lineage>
        <taxon>Eukaryota</taxon>
        <taxon>Sar</taxon>
        <taxon>Stramenopiles</taxon>
        <taxon>Ochrophyta</taxon>
        <taxon>Bolidophyceae</taxon>
        <taxon>Parmales</taxon>
        <taxon>Triparmaceae</taxon>
        <taxon>Triparma</taxon>
    </lineage>
</organism>
<dbReference type="EMBL" id="BRYA01000453">
    <property type="protein sequence ID" value="GMI49021.1"/>
    <property type="molecule type" value="Genomic_DNA"/>
</dbReference>
<evidence type="ECO:0000313" key="2">
    <source>
        <dbReference type="Proteomes" id="UP001165065"/>
    </source>
</evidence>
<comment type="caution">
    <text evidence="1">The sequence shown here is derived from an EMBL/GenBank/DDBJ whole genome shotgun (WGS) entry which is preliminary data.</text>
</comment>
<keyword evidence="2" id="KW-1185">Reference proteome</keyword>
<dbReference type="OrthoDB" id="195421at2759"/>
<proteinExistence type="predicted"/>
<sequence length="77" mass="8022">MRPPQLPNQRDISARLTLLLILRNGEGVPPERVKVSPAQPGRPRGCDAQGGVVVDLIVLKSDSKDAASGLAAVISVG</sequence>
<reference evidence="2" key="1">
    <citation type="journal article" date="2023" name="Commun. Biol.">
        <title>Genome analysis of Parmales, the sister group of diatoms, reveals the evolutionary specialization of diatoms from phago-mixotrophs to photoautotrophs.</title>
        <authorList>
            <person name="Ban H."/>
            <person name="Sato S."/>
            <person name="Yoshikawa S."/>
            <person name="Yamada K."/>
            <person name="Nakamura Y."/>
            <person name="Ichinomiya M."/>
            <person name="Sato N."/>
            <person name="Blanc-Mathieu R."/>
            <person name="Endo H."/>
            <person name="Kuwata A."/>
            <person name="Ogata H."/>
        </authorList>
    </citation>
    <scope>NUCLEOTIDE SEQUENCE [LARGE SCALE GENOMIC DNA]</scope>
</reference>
<dbReference type="Proteomes" id="UP001165065">
    <property type="component" value="Unassembled WGS sequence"/>
</dbReference>
<protein>
    <submittedName>
        <fullName evidence="1">Uncharacterized protein</fullName>
    </submittedName>
</protein>